<gene>
    <name evidence="2" type="ORF">AJ85_05910</name>
    <name evidence="1" type="ORF">BALCAV_0208725</name>
</gene>
<dbReference type="RefSeq" id="WP_003322944.1">
    <property type="nucleotide sequence ID" value="NZ_ALPT02000023.1"/>
</dbReference>
<organism evidence="1 3">
    <name type="scientific">Alkalihalobacillus alcalophilus ATCC 27647 = CGMCC 1.3604</name>
    <dbReference type="NCBI Taxonomy" id="1218173"/>
    <lineage>
        <taxon>Bacteria</taxon>
        <taxon>Bacillati</taxon>
        <taxon>Bacillota</taxon>
        <taxon>Bacilli</taxon>
        <taxon>Bacillales</taxon>
        <taxon>Bacillaceae</taxon>
        <taxon>Alkalihalobacillus</taxon>
    </lineage>
</organism>
<dbReference type="AlphaFoldDB" id="A0A094XG01"/>
<keyword evidence="3" id="KW-1185">Reference proteome</keyword>
<sequence>MFIIFAILFLIVLWGLFNYLMGYKKNHIIIDFDQRYTKLDEHTKAVQQELQNQGKMVKYLGNRRFLIDEKPYIFTERTINTGGVPLQRTILVPEK</sequence>
<evidence type="ECO:0000313" key="3">
    <source>
        <dbReference type="Proteomes" id="UP000002754"/>
    </source>
</evidence>
<evidence type="ECO:0000313" key="1">
    <source>
        <dbReference type="EMBL" id="KGA97705.1"/>
    </source>
</evidence>
<dbReference type="eggNOG" id="ENOG50333B6">
    <property type="taxonomic scope" value="Bacteria"/>
</dbReference>
<reference evidence="2 4" key="2">
    <citation type="submission" date="2014-01" db="EMBL/GenBank/DDBJ databases">
        <title>Draft genome sequencing of Bacillus alcalophilus CGMCC 1.3604.</title>
        <authorList>
            <person name="Yang J."/>
            <person name="Diao L."/>
            <person name="Yang S."/>
        </authorList>
    </citation>
    <scope>NUCLEOTIDE SEQUENCE [LARGE SCALE GENOMIC DNA]</scope>
    <source>
        <strain evidence="2 4">CGMCC 1.3604</strain>
    </source>
</reference>
<reference evidence="1 3" key="1">
    <citation type="journal article" date="2014" name="Genome Announc.">
        <title>Draft Genome Sequence of Bacillus alcalophilus AV1934, a Classic Alkaliphile Isolated from Human Feces in 1934.</title>
        <authorList>
            <person name="Attie O."/>
            <person name="Jayaprakash A."/>
            <person name="Shah H."/>
            <person name="Paulsen I.T."/>
            <person name="Morino M."/>
            <person name="Takahashi Y."/>
            <person name="Narumi I."/>
            <person name="Sachidanandam R."/>
            <person name="Satoh K."/>
            <person name="Ito M."/>
            <person name="Krulwich T.A."/>
        </authorList>
    </citation>
    <scope>NUCLEOTIDE SEQUENCE [LARGE SCALE GENOMIC DNA]</scope>
    <source>
        <strain evidence="1 3">AV1934</strain>
    </source>
</reference>
<dbReference type="EMBL" id="JALP01000079">
    <property type="protein sequence ID" value="THG91261.1"/>
    <property type="molecule type" value="Genomic_DNA"/>
</dbReference>
<evidence type="ECO:0000313" key="2">
    <source>
        <dbReference type="EMBL" id="THG91261.1"/>
    </source>
</evidence>
<dbReference type="Proteomes" id="UP000002754">
    <property type="component" value="Unassembled WGS sequence"/>
</dbReference>
<protein>
    <submittedName>
        <fullName evidence="1">Uncharacterized protein</fullName>
    </submittedName>
</protein>
<dbReference type="EMBL" id="ALPT02000023">
    <property type="protein sequence ID" value="KGA97705.1"/>
    <property type="molecule type" value="Genomic_DNA"/>
</dbReference>
<evidence type="ECO:0000313" key="4">
    <source>
        <dbReference type="Proteomes" id="UP000297014"/>
    </source>
</evidence>
<comment type="caution">
    <text evidence="1">The sequence shown here is derived from an EMBL/GenBank/DDBJ whole genome shotgun (WGS) entry which is preliminary data.</text>
</comment>
<proteinExistence type="predicted"/>
<name>A0A094XG01_ALKAL</name>
<accession>A0A094XG01</accession>
<dbReference type="Proteomes" id="UP000297014">
    <property type="component" value="Unassembled WGS sequence"/>
</dbReference>